<dbReference type="Proteomes" id="UP000235672">
    <property type="component" value="Unassembled WGS sequence"/>
</dbReference>
<evidence type="ECO:0000256" key="1">
    <source>
        <dbReference type="SAM" id="MobiDB-lite"/>
    </source>
</evidence>
<feature type="chain" id="PRO_5014352310" evidence="2">
    <location>
        <begin position="21"/>
        <end position="194"/>
    </location>
</feature>
<organism evidence="3 4">
    <name type="scientific">Hyaloscypha hepaticicola</name>
    <dbReference type="NCBI Taxonomy" id="2082293"/>
    <lineage>
        <taxon>Eukaryota</taxon>
        <taxon>Fungi</taxon>
        <taxon>Dikarya</taxon>
        <taxon>Ascomycota</taxon>
        <taxon>Pezizomycotina</taxon>
        <taxon>Leotiomycetes</taxon>
        <taxon>Helotiales</taxon>
        <taxon>Hyaloscyphaceae</taxon>
        <taxon>Hyaloscypha</taxon>
    </lineage>
</organism>
<keyword evidence="2" id="KW-0732">Signal</keyword>
<evidence type="ECO:0000313" key="3">
    <source>
        <dbReference type="EMBL" id="PMD26507.1"/>
    </source>
</evidence>
<accession>A0A2J6QJS6</accession>
<gene>
    <name evidence="3" type="ORF">NA56DRAFT_743841</name>
</gene>
<feature type="region of interest" description="Disordered" evidence="1">
    <location>
        <begin position="74"/>
        <end position="194"/>
    </location>
</feature>
<evidence type="ECO:0000313" key="4">
    <source>
        <dbReference type="Proteomes" id="UP000235672"/>
    </source>
</evidence>
<evidence type="ECO:0000256" key="2">
    <source>
        <dbReference type="SAM" id="SignalP"/>
    </source>
</evidence>
<protein>
    <submittedName>
        <fullName evidence="3">Uncharacterized protein</fullName>
    </submittedName>
</protein>
<keyword evidence="4" id="KW-1185">Reference proteome</keyword>
<feature type="signal peptide" evidence="2">
    <location>
        <begin position="1"/>
        <end position="20"/>
    </location>
</feature>
<name>A0A2J6QJS6_9HELO</name>
<feature type="compositionally biased region" description="Low complexity" evidence="1">
    <location>
        <begin position="161"/>
        <end position="178"/>
    </location>
</feature>
<dbReference type="OrthoDB" id="3564999at2759"/>
<feature type="compositionally biased region" description="Low complexity" evidence="1">
    <location>
        <begin position="97"/>
        <end position="152"/>
    </location>
</feature>
<sequence>MRGQTIFSYALVAIASTAYATPLVERTEEVEVRSPYVVDGKAFSGKDRIVDIGKEFVEHRRYIVARAGTSLVSKASTTSKPGVAKSTGAKESATLNPGAAKATGATAPKATSKPGAAKATGATATKASASKATATKKSPTSKPAAAKATTPADLPGCPAPAGKTSTKSGAAKATGAARRANKPLGCDPTKPQVN</sequence>
<reference evidence="3 4" key="1">
    <citation type="submission" date="2016-05" db="EMBL/GenBank/DDBJ databases">
        <title>A degradative enzymes factory behind the ericoid mycorrhizal symbiosis.</title>
        <authorList>
            <consortium name="DOE Joint Genome Institute"/>
            <person name="Martino E."/>
            <person name="Morin E."/>
            <person name="Grelet G."/>
            <person name="Kuo A."/>
            <person name="Kohler A."/>
            <person name="Daghino S."/>
            <person name="Barry K."/>
            <person name="Choi C."/>
            <person name="Cichocki N."/>
            <person name="Clum A."/>
            <person name="Copeland A."/>
            <person name="Hainaut M."/>
            <person name="Haridas S."/>
            <person name="Labutti K."/>
            <person name="Lindquist E."/>
            <person name="Lipzen A."/>
            <person name="Khouja H.-R."/>
            <person name="Murat C."/>
            <person name="Ohm R."/>
            <person name="Olson A."/>
            <person name="Spatafora J."/>
            <person name="Veneault-Fourrey C."/>
            <person name="Henrissat B."/>
            <person name="Grigoriev I."/>
            <person name="Martin F."/>
            <person name="Perotto S."/>
        </authorList>
    </citation>
    <scope>NUCLEOTIDE SEQUENCE [LARGE SCALE GENOMIC DNA]</scope>
    <source>
        <strain evidence="3 4">UAMH 7357</strain>
    </source>
</reference>
<dbReference type="EMBL" id="KZ613467">
    <property type="protein sequence ID" value="PMD26507.1"/>
    <property type="molecule type" value="Genomic_DNA"/>
</dbReference>
<dbReference type="AlphaFoldDB" id="A0A2J6QJS6"/>
<proteinExistence type="predicted"/>